<evidence type="ECO:0008006" key="5">
    <source>
        <dbReference type="Google" id="ProtNLM"/>
    </source>
</evidence>
<evidence type="ECO:0000313" key="3">
    <source>
        <dbReference type="EMBL" id="MDR9898356.1"/>
    </source>
</evidence>
<comment type="caution">
    <text evidence="3">The sequence shown here is derived from an EMBL/GenBank/DDBJ whole genome shotgun (WGS) entry which is preliminary data.</text>
</comment>
<name>A0AAP5M7P3_9CYAN</name>
<keyword evidence="2" id="KW-0812">Transmembrane</keyword>
<feature type="transmembrane region" description="Helical" evidence="2">
    <location>
        <begin position="99"/>
        <end position="123"/>
    </location>
</feature>
<proteinExistence type="predicted"/>
<dbReference type="EMBL" id="JAALHA020000017">
    <property type="protein sequence ID" value="MDR9898356.1"/>
    <property type="molecule type" value="Genomic_DNA"/>
</dbReference>
<keyword evidence="4" id="KW-1185">Reference proteome</keyword>
<organism evidence="3 4">
    <name type="scientific">Aetokthonos hydrillicola Thurmond2011</name>
    <dbReference type="NCBI Taxonomy" id="2712845"/>
    <lineage>
        <taxon>Bacteria</taxon>
        <taxon>Bacillati</taxon>
        <taxon>Cyanobacteriota</taxon>
        <taxon>Cyanophyceae</taxon>
        <taxon>Nostocales</taxon>
        <taxon>Hapalosiphonaceae</taxon>
        <taxon>Aetokthonos</taxon>
    </lineage>
</organism>
<gene>
    <name evidence="3" type="ORF">G7B40_027905</name>
</gene>
<keyword evidence="2" id="KW-1133">Transmembrane helix</keyword>
<reference evidence="4" key="1">
    <citation type="journal article" date="2021" name="Science">
        <title>Hunting the eagle killer: A cyanobacterial neurotoxin causes vacuolar myelinopathy.</title>
        <authorList>
            <person name="Breinlinger S."/>
            <person name="Phillips T.J."/>
            <person name="Haram B.N."/>
            <person name="Mares J."/>
            <person name="Martinez Yerena J.A."/>
            <person name="Hrouzek P."/>
            <person name="Sobotka R."/>
            <person name="Henderson W.M."/>
            <person name="Schmieder P."/>
            <person name="Williams S.M."/>
            <person name="Lauderdale J.D."/>
            <person name="Wilde H.D."/>
            <person name="Gerrin W."/>
            <person name="Kust A."/>
            <person name="Washington J.W."/>
            <person name="Wagner C."/>
            <person name="Geier B."/>
            <person name="Liebeke M."/>
            <person name="Enke H."/>
            <person name="Niedermeyer T.H.J."/>
            <person name="Wilde S.B."/>
        </authorList>
    </citation>
    <scope>NUCLEOTIDE SEQUENCE [LARGE SCALE GENOMIC DNA]</scope>
    <source>
        <strain evidence="4">Thurmond2011</strain>
    </source>
</reference>
<feature type="transmembrane region" description="Helical" evidence="2">
    <location>
        <begin position="58"/>
        <end position="78"/>
    </location>
</feature>
<protein>
    <recommendedName>
        <fullName evidence="5">Transmembrane protein</fullName>
    </recommendedName>
</protein>
<evidence type="ECO:0000256" key="1">
    <source>
        <dbReference type="SAM" id="MobiDB-lite"/>
    </source>
</evidence>
<dbReference type="AlphaFoldDB" id="A0AAP5M7P3"/>
<evidence type="ECO:0000256" key="2">
    <source>
        <dbReference type="SAM" id="Phobius"/>
    </source>
</evidence>
<dbReference type="Proteomes" id="UP000667802">
    <property type="component" value="Unassembled WGS sequence"/>
</dbReference>
<evidence type="ECO:0000313" key="4">
    <source>
        <dbReference type="Proteomes" id="UP000667802"/>
    </source>
</evidence>
<accession>A0AAP5M7P3</accession>
<feature type="transmembrane region" description="Helical" evidence="2">
    <location>
        <begin position="129"/>
        <end position="150"/>
    </location>
</feature>
<keyword evidence="2" id="KW-0472">Membrane</keyword>
<feature type="region of interest" description="Disordered" evidence="1">
    <location>
        <begin position="1"/>
        <end position="23"/>
    </location>
</feature>
<sequence>MEAPFHAMVNNQEEEEEEPANQPEVNVTPLFLLQRNRQIRNMILDYAMGAALLGFNPFRGTLTITLIIVAVIIVKMIRDVGSQWGYAKGQDPLAIAGNIFGYLGAFALAFMAWLTMFCFGLFVPLFSGFAKSAAFFTLTWTLGQVTNQFYANGRYQGGRR</sequence>